<gene>
    <name evidence="2" type="ORF">GCM10009823_05170</name>
</gene>
<dbReference type="PANTHER" id="PTHR38011">
    <property type="entry name" value="DIHYDROFOLATE REDUCTASE FAMILY PROTEIN (AFU_ORTHOLOGUE AFUA_8G06820)"/>
    <property type="match status" value="1"/>
</dbReference>
<evidence type="ECO:0000313" key="2">
    <source>
        <dbReference type="EMBL" id="GAA2089410.1"/>
    </source>
</evidence>
<evidence type="ECO:0000313" key="3">
    <source>
        <dbReference type="Proteomes" id="UP001500984"/>
    </source>
</evidence>
<dbReference type="SUPFAM" id="SSF53597">
    <property type="entry name" value="Dihydrofolate reductase-like"/>
    <property type="match status" value="1"/>
</dbReference>
<organism evidence="2 3">
    <name type="scientific">Brevibacterium salitolerans</name>
    <dbReference type="NCBI Taxonomy" id="1403566"/>
    <lineage>
        <taxon>Bacteria</taxon>
        <taxon>Bacillati</taxon>
        <taxon>Actinomycetota</taxon>
        <taxon>Actinomycetes</taxon>
        <taxon>Micrococcales</taxon>
        <taxon>Brevibacteriaceae</taxon>
        <taxon>Brevibacterium</taxon>
    </lineage>
</organism>
<sequence>MKRDRRWKGRAFLAMSLDGYIAREDGDVSWLEELSDDVDHVPTSAENPALVWETFFPEVDTIVMGRGTFEKLLTFGVWPFDEVDVLVLSASLQTEDARVKIARSLGELTERLSGDQAKNVYIDGGATIRSFLSEGLLDELTVAVVPVILGTGISLFGKDVPETSLRVRGSHVTGEGLVRITYEIAPA</sequence>
<reference evidence="3" key="1">
    <citation type="journal article" date="2019" name="Int. J. Syst. Evol. Microbiol.">
        <title>The Global Catalogue of Microorganisms (GCM) 10K type strain sequencing project: providing services to taxonomists for standard genome sequencing and annotation.</title>
        <authorList>
            <consortium name="The Broad Institute Genomics Platform"/>
            <consortium name="The Broad Institute Genome Sequencing Center for Infectious Disease"/>
            <person name="Wu L."/>
            <person name="Ma J."/>
        </authorList>
    </citation>
    <scope>NUCLEOTIDE SEQUENCE [LARGE SCALE GENOMIC DNA]</scope>
    <source>
        <strain evidence="3">JCM 15900</strain>
    </source>
</reference>
<dbReference type="InterPro" id="IPR024072">
    <property type="entry name" value="DHFR-like_dom_sf"/>
</dbReference>
<feature type="domain" description="Bacterial bifunctional deaminase-reductase C-terminal" evidence="1">
    <location>
        <begin position="11"/>
        <end position="178"/>
    </location>
</feature>
<proteinExistence type="predicted"/>
<comment type="caution">
    <text evidence="2">The sequence shown here is derived from an EMBL/GenBank/DDBJ whole genome shotgun (WGS) entry which is preliminary data.</text>
</comment>
<dbReference type="InterPro" id="IPR050765">
    <property type="entry name" value="Riboflavin_Biosynth_HTPR"/>
</dbReference>
<evidence type="ECO:0000259" key="1">
    <source>
        <dbReference type="Pfam" id="PF01872"/>
    </source>
</evidence>
<dbReference type="EMBL" id="BAAAPZ010000002">
    <property type="protein sequence ID" value="GAA2089410.1"/>
    <property type="molecule type" value="Genomic_DNA"/>
</dbReference>
<name>A0ABN2WD62_9MICO</name>
<dbReference type="InterPro" id="IPR002734">
    <property type="entry name" value="RibDG_C"/>
</dbReference>
<keyword evidence="3" id="KW-1185">Reference proteome</keyword>
<dbReference type="Proteomes" id="UP001500984">
    <property type="component" value="Unassembled WGS sequence"/>
</dbReference>
<dbReference type="PANTHER" id="PTHR38011:SF11">
    <property type="entry name" value="2,5-DIAMINO-6-RIBOSYLAMINO-4(3H)-PYRIMIDINONE 5'-PHOSPHATE REDUCTASE"/>
    <property type="match status" value="1"/>
</dbReference>
<protein>
    <submittedName>
        <fullName evidence="2">Dihydrofolate reductase family protein</fullName>
    </submittedName>
</protein>
<dbReference type="RefSeq" id="WP_344334859.1">
    <property type="nucleotide sequence ID" value="NZ_BAAAPZ010000002.1"/>
</dbReference>
<dbReference type="Pfam" id="PF01872">
    <property type="entry name" value="RibD_C"/>
    <property type="match status" value="1"/>
</dbReference>
<accession>A0ABN2WD62</accession>
<dbReference type="Gene3D" id="3.40.430.10">
    <property type="entry name" value="Dihydrofolate Reductase, subunit A"/>
    <property type="match status" value="1"/>
</dbReference>